<dbReference type="InterPro" id="IPR005475">
    <property type="entry name" value="Transketolase-like_Pyr-bd"/>
</dbReference>
<name>X1ADH2_9ZZZZ</name>
<gene>
    <name evidence="5" type="ORF">S01H4_18562</name>
</gene>
<keyword evidence="3" id="KW-0786">Thiamine pyrophosphate</keyword>
<dbReference type="CDD" id="cd07033">
    <property type="entry name" value="TPP_PYR_DXS_TK_like"/>
    <property type="match status" value="1"/>
</dbReference>
<dbReference type="Gene3D" id="3.40.50.920">
    <property type="match status" value="1"/>
</dbReference>
<dbReference type="SMART" id="SM00861">
    <property type="entry name" value="Transket_pyr"/>
    <property type="match status" value="1"/>
</dbReference>
<reference evidence="5" key="1">
    <citation type="journal article" date="2014" name="Front. Microbiol.">
        <title>High frequency of phylogenetically diverse reductive dehalogenase-homologous genes in deep subseafloor sedimentary metagenomes.</title>
        <authorList>
            <person name="Kawai M."/>
            <person name="Futagami T."/>
            <person name="Toyoda A."/>
            <person name="Takaki Y."/>
            <person name="Nishi S."/>
            <person name="Hori S."/>
            <person name="Arai W."/>
            <person name="Tsubouchi T."/>
            <person name="Morono Y."/>
            <person name="Uchiyama I."/>
            <person name="Ito T."/>
            <person name="Fujiyama A."/>
            <person name="Inagaki F."/>
            <person name="Takami H."/>
        </authorList>
    </citation>
    <scope>NUCLEOTIDE SEQUENCE</scope>
    <source>
        <strain evidence="5">Expedition CK06-06</strain>
    </source>
</reference>
<dbReference type="InterPro" id="IPR009014">
    <property type="entry name" value="Transketo_C/PFOR_II"/>
</dbReference>
<comment type="cofactor">
    <cofactor evidence="1">
        <name>thiamine diphosphate</name>
        <dbReference type="ChEBI" id="CHEBI:58937"/>
    </cofactor>
</comment>
<evidence type="ECO:0000256" key="3">
    <source>
        <dbReference type="ARBA" id="ARBA00023052"/>
    </source>
</evidence>
<dbReference type="AlphaFoldDB" id="X1ADH2"/>
<dbReference type="InterPro" id="IPR051157">
    <property type="entry name" value="PDH/Transketolase"/>
</dbReference>
<dbReference type="EMBL" id="BART01008238">
    <property type="protein sequence ID" value="GAG70728.1"/>
    <property type="molecule type" value="Genomic_DNA"/>
</dbReference>
<dbReference type="PANTHER" id="PTHR43825:SF1">
    <property type="entry name" value="TRANSKETOLASE-LIKE PYRIMIDINE-BINDING DOMAIN-CONTAINING PROTEIN"/>
    <property type="match status" value="1"/>
</dbReference>
<dbReference type="SUPFAM" id="SSF52922">
    <property type="entry name" value="TK C-terminal domain-like"/>
    <property type="match status" value="1"/>
</dbReference>
<comment type="caution">
    <text evidence="5">The sequence shown here is derived from an EMBL/GenBank/DDBJ whole genome shotgun (WGS) entry which is preliminary data.</text>
</comment>
<dbReference type="PANTHER" id="PTHR43825">
    <property type="entry name" value="PYRUVATE DEHYDROGENASE E1 COMPONENT"/>
    <property type="match status" value="1"/>
</dbReference>
<protein>
    <recommendedName>
        <fullName evidence="4">Transketolase-like pyrimidine-binding domain-containing protein</fullName>
    </recommendedName>
</protein>
<sequence>MAEASTRETYGKTLVELGRQNKDIVVLDADLSPSTMTSFFAREFPDRFFDCGLTEQNMVGIAAGLAASGKIVFASSFAIFVLCRCFDQLRLCLSQPELNVKIVATHGGITVGEDGISHHAIEDLALSCALPGFTVVVPADAIEAAGAIRVAASNYGPFYIRLSRPKTPIVYPEGYHFTLGKAVTMRQGKDATVIAMGIMVAKALEAADILARQGIDCQVINMHTLKPLDEAAVVKAASETGAIVVAEEHLAQGGLGSRVAQTTAREKPVPMEFVNLGDRYALSGKAEELLQRYGLTARDIEESVKSVVKRK</sequence>
<evidence type="ECO:0000256" key="2">
    <source>
        <dbReference type="ARBA" id="ARBA00007131"/>
    </source>
</evidence>
<proteinExistence type="inferred from homology"/>
<evidence type="ECO:0000259" key="4">
    <source>
        <dbReference type="SMART" id="SM00861"/>
    </source>
</evidence>
<dbReference type="FunFam" id="3.40.50.970:FF:000129">
    <property type="entry name" value="Transketolase"/>
    <property type="match status" value="1"/>
</dbReference>
<comment type="similarity">
    <text evidence="2">Belongs to the transketolase family.</text>
</comment>
<dbReference type="SUPFAM" id="SSF52518">
    <property type="entry name" value="Thiamin diphosphate-binding fold (THDP-binding)"/>
    <property type="match status" value="1"/>
</dbReference>
<evidence type="ECO:0000256" key="1">
    <source>
        <dbReference type="ARBA" id="ARBA00001964"/>
    </source>
</evidence>
<dbReference type="Pfam" id="PF02779">
    <property type="entry name" value="Transket_pyr"/>
    <property type="match status" value="1"/>
</dbReference>
<dbReference type="InterPro" id="IPR029061">
    <property type="entry name" value="THDP-binding"/>
</dbReference>
<dbReference type="Pfam" id="PF02780">
    <property type="entry name" value="Transketolase_C"/>
    <property type="match status" value="1"/>
</dbReference>
<organism evidence="5">
    <name type="scientific">marine sediment metagenome</name>
    <dbReference type="NCBI Taxonomy" id="412755"/>
    <lineage>
        <taxon>unclassified sequences</taxon>
        <taxon>metagenomes</taxon>
        <taxon>ecological metagenomes</taxon>
    </lineage>
</organism>
<accession>X1ADH2</accession>
<dbReference type="Gene3D" id="3.40.50.970">
    <property type="match status" value="1"/>
</dbReference>
<evidence type="ECO:0000313" key="5">
    <source>
        <dbReference type="EMBL" id="GAG70728.1"/>
    </source>
</evidence>
<feature type="domain" description="Transketolase-like pyrimidine-binding" evidence="4">
    <location>
        <begin position="4"/>
        <end position="169"/>
    </location>
</feature>
<dbReference type="InterPro" id="IPR033248">
    <property type="entry name" value="Transketolase_C"/>
</dbReference>